<dbReference type="InterPro" id="IPR012336">
    <property type="entry name" value="Thioredoxin-like_fold"/>
</dbReference>
<name>A0A498RE54_9FIRM</name>
<dbReference type="PROSITE" id="PS51352">
    <property type="entry name" value="THIOREDOXIN_2"/>
    <property type="match status" value="1"/>
</dbReference>
<dbReference type="EMBL" id="UPPP01000133">
    <property type="protein sequence ID" value="VBB09771.1"/>
    <property type="molecule type" value="Genomic_DNA"/>
</dbReference>
<organism evidence="3 4">
    <name type="scientific">Lucifera butyrica</name>
    <dbReference type="NCBI Taxonomy" id="1351585"/>
    <lineage>
        <taxon>Bacteria</taxon>
        <taxon>Bacillati</taxon>
        <taxon>Bacillota</taxon>
        <taxon>Negativicutes</taxon>
        <taxon>Veillonellales</taxon>
        <taxon>Veillonellaceae</taxon>
        <taxon>Lucifera</taxon>
    </lineage>
</organism>
<dbReference type="PANTHER" id="PTHR33875">
    <property type="entry name" value="OS09G0542200 PROTEIN"/>
    <property type="match status" value="1"/>
</dbReference>
<keyword evidence="4" id="KW-1185">Reference proteome</keyword>
<accession>A0A498RE54</accession>
<feature type="signal peptide" evidence="1">
    <location>
        <begin position="1"/>
        <end position="24"/>
    </location>
</feature>
<sequence length="333" mass="36065">MKKNITKILVFMLLLLFPYNGSLAAEPDCGCDAVSGPLYKGFSLSQDTGYFAREFDKNAASPGLDWTGDSAEWLTNASANGWIIETSPEKAKAGALILGQDSTGVWVGIVRNAANSTVSYEAFNEQDQPVLFVKDVSSLRKSLLGYIYPAKQPRSDKTAQAIRGNPAAPVTVVEYVDFQCPHCARAKPVVDQVLKKYGGQVKLELKHRPLAVHPFAIPAARTFQALYSLNTAKAWQFYDLAMAEQPVLKTGAAGLQTLVNKLGLTPEEKIRLSVDSADTTLYGGIAADIAEADSLGLKKVPAFFINGIPLKKDNSVNDFSLVIDPLLRPGRNN</sequence>
<dbReference type="InterPro" id="IPR013766">
    <property type="entry name" value="Thioredoxin_domain"/>
</dbReference>
<evidence type="ECO:0000259" key="2">
    <source>
        <dbReference type="PROSITE" id="PS51352"/>
    </source>
</evidence>
<proteinExistence type="predicted"/>
<dbReference type="Gene3D" id="3.40.30.10">
    <property type="entry name" value="Glutaredoxin"/>
    <property type="match status" value="1"/>
</dbReference>
<evidence type="ECO:0000256" key="1">
    <source>
        <dbReference type="SAM" id="SignalP"/>
    </source>
</evidence>
<dbReference type="AlphaFoldDB" id="A0A498RE54"/>
<feature type="chain" id="PRO_5019796144" evidence="1">
    <location>
        <begin position="25"/>
        <end position="333"/>
    </location>
</feature>
<evidence type="ECO:0000313" key="4">
    <source>
        <dbReference type="Proteomes" id="UP000277811"/>
    </source>
</evidence>
<keyword evidence="1" id="KW-0732">Signal</keyword>
<feature type="domain" description="Thioredoxin" evidence="2">
    <location>
        <begin position="148"/>
        <end position="328"/>
    </location>
</feature>
<evidence type="ECO:0000313" key="3">
    <source>
        <dbReference type="EMBL" id="VBB09771.1"/>
    </source>
</evidence>
<dbReference type="InterPro" id="IPR036249">
    <property type="entry name" value="Thioredoxin-like_sf"/>
</dbReference>
<dbReference type="Pfam" id="PF13462">
    <property type="entry name" value="Thioredoxin_4"/>
    <property type="match status" value="1"/>
</dbReference>
<dbReference type="SUPFAM" id="SSF52833">
    <property type="entry name" value="Thioredoxin-like"/>
    <property type="match status" value="1"/>
</dbReference>
<gene>
    <name evidence="3" type="ORF">LUCI_5069</name>
</gene>
<dbReference type="PANTHER" id="PTHR33875:SF2">
    <property type="entry name" value="ACR183CP"/>
    <property type="match status" value="1"/>
</dbReference>
<reference evidence="3 4" key="1">
    <citation type="submission" date="2018-06" db="EMBL/GenBank/DDBJ databases">
        <authorList>
            <person name="Strepis N."/>
        </authorList>
    </citation>
    <scope>NUCLEOTIDE SEQUENCE [LARGE SCALE GENOMIC DNA]</scope>
    <source>
        <strain evidence="3">LUCI</strain>
    </source>
</reference>
<dbReference type="Proteomes" id="UP000277811">
    <property type="component" value="Unassembled WGS sequence"/>
</dbReference>
<protein>
    <submittedName>
        <fullName evidence="3">Thioredoxin</fullName>
    </submittedName>
</protein>